<dbReference type="PROSITE" id="PS50110">
    <property type="entry name" value="RESPONSE_REGULATORY"/>
    <property type="match status" value="1"/>
</dbReference>
<evidence type="ECO:0000259" key="6">
    <source>
        <dbReference type="PROSITE" id="PS50110"/>
    </source>
</evidence>
<name>A0ABW2FB57_9BACL</name>
<feature type="domain" description="HTH araC/xylS-type" evidence="5">
    <location>
        <begin position="442"/>
        <end position="540"/>
    </location>
</feature>
<dbReference type="PRINTS" id="PR00032">
    <property type="entry name" value="HTHARAC"/>
</dbReference>
<dbReference type="RefSeq" id="WP_378045768.1">
    <property type="nucleotide sequence ID" value="NZ_JBHMDN010000008.1"/>
</dbReference>
<feature type="modified residue" description="4-aspartylphosphate" evidence="4">
    <location>
        <position position="56"/>
    </location>
</feature>
<evidence type="ECO:0000256" key="1">
    <source>
        <dbReference type="ARBA" id="ARBA00023015"/>
    </source>
</evidence>
<sequence length="542" mass="62973">MMHHVLIVDDHPHQVDSMARTLPWTEMGVVGVHKAYSAHEALQTLDIVPVDLVVTDIRMPVMSGLELIREIRRRWKDIKIILMSGYADFEYAKEALRQDVEDYLLKPVPNDELIRSIRGVLDKKAAEWQAVVSSQRVLHTFREHLPALKTGLLLELLRGRRLPDSLLQEKLDLYELPFTVREKAALVLVRLEEPLADYDQRSVSLLEYAIANIAEELFRDDFRIWSCLDDYGYLIFLVGLGEGTRDLPEPERQRMLEQGAAHLQHYVGVYLKGSISALVSDWFEFPEAVSDRYQQCLFAFRQRIGSERAFFMTIGSTEEVHKTAFLSSLYEPPTLKMTIEAGQWNELRGKLERIFEELLQDEFQFEEHILEVYLEIGGMLAYIAHKNRRRLAELIGDEYEKVAGGLPFKTVKSLREWTFRILDRLFELVDRERQHSRAAIVQQVNEYVMANLGKDISIQTVANSVFLHPSYLSRIYKSESGESFSDFVLRVRMEKAVALLKNKGIKVYDISGELGYNQTQHFIKMFKKHYGLTPQEYRERLL</sequence>
<dbReference type="InterPro" id="IPR018060">
    <property type="entry name" value="HTH_AraC"/>
</dbReference>
<keyword evidence="8" id="KW-1185">Reference proteome</keyword>
<keyword evidence="1" id="KW-0805">Transcription regulation</keyword>
<dbReference type="PANTHER" id="PTHR43280:SF34">
    <property type="entry name" value="ARAC-FAMILY TRANSCRIPTIONAL REGULATOR"/>
    <property type="match status" value="1"/>
</dbReference>
<dbReference type="CDD" id="cd17536">
    <property type="entry name" value="REC_YesN-like"/>
    <property type="match status" value="1"/>
</dbReference>
<dbReference type="SUPFAM" id="SSF46689">
    <property type="entry name" value="Homeodomain-like"/>
    <property type="match status" value="2"/>
</dbReference>
<keyword evidence="2" id="KW-0238">DNA-binding</keyword>
<dbReference type="InterPro" id="IPR020449">
    <property type="entry name" value="Tscrpt_reg_AraC-type_HTH"/>
</dbReference>
<comment type="caution">
    <text evidence="7">The sequence shown here is derived from an EMBL/GenBank/DDBJ whole genome shotgun (WGS) entry which is preliminary data.</text>
</comment>
<dbReference type="InterPro" id="IPR001789">
    <property type="entry name" value="Sig_transdc_resp-reg_receiver"/>
</dbReference>
<evidence type="ECO:0000259" key="5">
    <source>
        <dbReference type="PROSITE" id="PS01124"/>
    </source>
</evidence>
<keyword evidence="3" id="KW-0804">Transcription</keyword>
<feature type="domain" description="Response regulatory" evidence="6">
    <location>
        <begin position="4"/>
        <end position="121"/>
    </location>
</feature>
<evidence type="ECO:0000313" key="8">
    <source>
        <dbReference type="Proteomes" id="UP001596378"/>
    </source>
</evidence>
<accession>A0ABW2FB57</accession>
<keyword evidence="4" id="KW-0597">Phosphoprotein</keyword>
<dbReference type="Proteomes" id="UP001596378">
    <property type="component" value="Unassembled WGS sequence"/>
</dbReference>
<dbReference type="InterPro" id="IPR011006">
    <property type="entry name" value="CheY-like_superfamily"/>
</dbReference>
<dbReference type="Gene3D" id="3.40.50.2300">
    <property type="match status" value="1"/>
</dbReference>
<dbReference type="SUPFAM" id="SSF52172">
    <property type="entry name" value="CheY-like"/>
    <property type="match status" value="1"/>
</dbReference>
<dbReference type="InterPro" id="IPR009057">
    <property type="entry name" value="Homeodomain-like_sf"/>
</dbReference>
<dbReference type="PANTHER" id="PTHR43280">
    <property type="entry name" value="ARAC-FAMILY TRANSCRIPTIONAL REGULATOR"/>
    <property type="match status" value="1"/>
</dbReference>
<evidence type="ECO:0000256" key="3">
    <source>
        <dbReference type="ARBA" id="ARBA00023163"/>
    </source>
</evidence>
<gene>
    <name evidence="7" type="ORF">ACFQMJ_17495</name>
</gene>
<dbReference type="SMART" id="SM00342">
    <property type="entry name" value="HTH_ARAC"/>
    <property type="match status" value="1"/>
</dbReference>
<evidence type="ECO:0000256" key="4">
    <source>
        <dbReference type="PROSITE-ProRule" id="PRU00169"/>
    </source>
</evidence>
<dbReference type="Pfam" id="PF12833">
    <property type="entry name" value="HTH_18"/>
    <property type="match status" value="1"/>
</dbReference>
<organism evidence="7 8">
    <name type="scientific">Cohnella cellulosilytica</name>
    <dbReference type="NCBI Taxonomy" id="986710"/>
    <lineage>
        <taxon>Bacteria</taxon>
        <taxon>Bacillati</taxon>
        <taxon>Bacillota</taxon>
        <taxon>Bacilli</taxon>
        <taxon>Bacillales</taxon>
        <taxon>Paenibacillaceae</taxon>
        <taxon>Cohnella</taxon>
    </lineage>
</organism>
<dbReference type="PROSITE" id="PS01124">
    <property type="entry name" value="HTH_ARAC_FAMILY_2"/>
    <property type="match status" value="1"/>
</dbReference>
<protein>
    <submittedName>
        <fullName evidence="7">Response regulator</fullName>
    </submittedName>
</protein>
<dbReference type="Pfam" id="PF00072">
    <property type="entry name" value="Response_reg"/>
    <property type="match status" value="1"/>
</dbReference>
<dbReference type="Gene3D" id="1.10.10.60">
    <property type="entry name" value="Homeodomain-like"/>
    <property type="match status" value="2"/>
</dbReference>
<dbReference type="EMBL" id="JBHTAI010000010">
    <property type="protein sequence ID" value="MFC7150326.1"/>
    <property type="molecule type" value="Genomic_DNA"/>
</dbReference>
<evidence type="ECO:0000256" key="2">
    <source>
        <dbReference type="ARBA" id="ARBA00023125"/>
    </source>
</evidence>
<evidence type="ECO:0000313" key="7">
    <source>
        <dbReference type="EMBL" id="MFC7150326.1"/>
    </source>
</evidence>
<dbReference type="SMART" id="SM00448">
    <property type="entry name" value="REC"/>
    <property type="match status" value="1"/>
</dbReference>
<reference evidence="8" key="1">
    <citation type="journal article" date="2019" name="Int. J. Syst. Evol. Microbiol.">
        <title>The Global Catalogue of Microorganisms (GCM) 10K type strain sequencing project: providing services to taxonomists for standard genome sequencing and annotation.</title>
        <authorList>
            <consortium name="The Broad Institute Genomics Platform"/>
            <consortium name="The Broad Institute Genome Sequencing Center for Infectious Disease"/>
            <person name="Wu L."/>
            <person name="Ma J."/>
        </authorList>
    </citation>
    <scope>NUCLEOTIDE SEQUENCE [LARGE SCALE GENOMIC DNA]</scope>
    <source>
        <strain evidence="8">KCTC 12907</strain>
    </source>
</reference>
<proteinExistence type="predicted"/>